<evidence type="ECO:0000313" key="7">
    <source>
        <dbReference type="WBParaSite" id="L893_g29820.t1"/>
    </source>
</evidence>
<keyword evidence="1" id="KW-0646">Protease inhibitor</keyword>
<keyword evidence="6" id="KW-1185">Reference proteome</keyword>
<evidence type="ECO:0000313" key="6">
    <source>
        <dbReference type="Proteomes" id="UP000095287"/>
    </source>
</evidence>
<feature type="signal peptide" evidence="4">
    <location>
        <begin position="1"/>
        <end position="28"/>
    </location>
</feature>
<evidence type="ECO:0000256" key="3">
    <source>
        <dbReference type="ARBA" id="ARBA00023157"/>
    </source>
</evidence>
<organism evidence="6 7">
    <name type="scientific">Steinernema glaseri</name>
    <dbReference type="NCBI Taxonomy" id="37863"/>
    <lineage>
        <taxon>Eukaryota</taxon>
        <taxon>Metazoa</taxon>
        <taxon>Ecdysozoa</taxon>
        <taxon>Nematoda</taxon>
        <taxon>Chromadorea</taxon>
        <taxon>Rhabditida</taxon>
        <taxon>Tylenchina</taxon>
        <taxon>Panagrolaimomorpha</taxon>
        <taxon>Strongyloidoidea</taxon>
        <taxon>Steinernematidae</taxon>
        <taxon>Steinernema</taxon>
    </lineage>
</organism>
<dbReference type="PANTHER" id="PTHR23259">
    <property type="entry name" value="RIDDLE"/>
    <property type="match status" value="1"/>
</dbReference>
<protein>
    <submittedName>
        <fullName evidence="7">TIL domain-containing protein</fullName>
    </submittedName>
</protein>
<dbReference type="AlphaFoldDB" id="A0A1I7ZU28"/>
<dbReference type="CDD" id="cd19941">
    <property type="entry name" value="TIL"/>
    <property type="match status" value="2"/>
</dbReference>
<dbReference type="InterPro" id="IPR036084">
    <property type="entry name" value="Ser_inhib-like_sf"/>
</dbReference>
<dbReference type="SUPFAM" id="SSF57567">
    <property type="entry name" value="Serine protease inhibitors"/>
    <property type="match status" value="2"/>
</dbReference>
<sequence length="196" mass="21729">MPISCCNPITMNGAAIVLSFLLIALSSALDCTSNGDCSASVQITKRDVRERKQDPRCPKNAEYRECTNMCPDKHCGNILEKSSCFSLRCGAPGCMCVEGHVLKTQNIKDGCVRRETCLAEARKSKVQKRYNPFYDIPVPKCKPTESLRSCGSACEPSCAVPHYEYCTYQCAMNACQCKQGLLRHKNGECVRPEECH</sequence>
<dbReference type="WBParaSite" id="L893_g29820.t1">
    <property type="protein sequence ID" value="L893_g29820.t1"/>
    <property type="gene ID" value="L893_g29820"/>
</dbReference>
<name>A0A1I7ZU28_9BILA</name>
<dbReference type="InterPro" id="IPR002919">
    <property type="entry name" value="TIL_dom"/>
</dbReference>
<keyword evidence="2" id="KW-0722">Serine protease inhibitor</keyword>
<keyword evidence="4" id="KW-0732">Signal</keyword>
<dbReference type="InterPro" id="IPR051368">
    <property type="entry name" value="SerProtInhib-TIL_Domain"/>
</dbReference>
<proteinExistence type="predicted"/>
<dbReference type="Gene3D" id="2.10.25.10">
    <property type="entry name" value="Laminin"/>
    <property type="match status" value="2"/>
</dbReference>
<evidence type="ECO:0000256" key="4">
    <source>
        <dbReference type="SAM" id="SignalP"/>
    </source>
</evidence>
<keyword evidence="3" id="KW-1015">Disulfide bond</keyword>
<evidence type="ECO:0000256" key="2">
    <source>
        <dbReference type="ARBA" id="ARBA00022900"/>
    </source>
</evidence>
<evidence type="ECO:0000259" key="5">
    <source>
        <dbReference type="Pfam" id="PF01826"/>
    </source>
</evidence>
<dbReference type="PANTHER" id="PTHR23259:SF70">
    <property type="entry name" value="ACCESSORY GLAND PROTEIN ACP62F-RELATED"/>
    <property type="match status" value="1"/>
</dbReference>
<feature type="domain" description="TIL" evidence="5">
    <location>
        <begin position="141"/>
        <end position="195"/>
    </location>
</feature>
<dbReference type="Pfam" id="PF01826">
    <property type="entry name" value="TIL"/>
    <property type="match status" value="2"/>
</dbReference>
<reference evidence="7" key="1">
    <citation type="submission" date="2016-11" db="UniProtKB">
        <authorList>
            <consortium name="WormBaseParasite"/>
        </authorList>
    </citation>
    <scope>IDENTIFICATION</scope>
</reference>
<dbReference type="Proteomes" id="UP000095287">
    <property type="component" value="Unplaced"/>
</dbReference>
<dbReference type="GO" id="GO:0004867">
    <property type="term" value="F:serine-type endopeptidase inhibitor activity"/>
    <property type="evidence" value="ECO:0007669"/>
    <property type="project" value="UniProtKB-KW"/>
</dbReference>
<evidence type="ECO:0000256" key="1">
    <source>
        <dbReference type="ARBA" id="ARBA00022690"/>
    </source>
</evidence>
<feature type="chain" id="PRO_5009313907" evidence="4">
    <location>
        <begin position="29"/>
        <end position="196"/>
    </location>
</feature>
<feature type="domain" description="TIL" evidence="5">
    <location>
        <begin position="57"/>
        <end position="117"/>
    </location>
</feature>
<accession>A0A1I7ZU28</accession>